<sequence length="69" mass="8078">MNHNYQTHESHCQPLSMRLGSSLFATLQGMRRTGMLLEEAKHEAVSEEVLGAVRRERQRQRKEMALKRQ</sequence>
<reference evidence="1" key="1">
    <citation type="submission" date="2024-02" db="EMBL/GenBank/DDBJ databases">
        <authorList>
            <consortium name="ELIXIR-Norway"/>
            <consortium name="Elixir Norway"/>
        </authorList>
    </citation>
    <scope>NUCLEOTIDE SEQUENCE</scope>
</reference>
<evidence type="ECO:0000313" key="1">
    <source>
        <dbReference type="EMBL" id="CAK9217375.1"/>
    </source>
</evidence>
<dbReference type="EMBL" id="OZ019894">
    <property type="protein sequence ID" value="CAK9217375.1"/>
    <property type="molecule type" value="Genomic_DNA"/>
</dbReference>
<evidence type="ECO:0008006" key="3">
    <source>
        <dbReference type="Google" id="ProtNLM"/>
    </source>
</evidence>
<organism evidence="1 2">
    <name type="scientific">Sphagnum troendelagicum</name>
    <dbReference type="NCBI Taxonomy" id="128251"/>
    <lineage>
        <taxon>Eukaryota</taxon>
        <taxon>Viridiplantae</taxon>
        <taxon>Streptophyta</taxon>
        <taxon>Embryophyta</taxon>
        <taxon>Bryophyta</taxon>
        <taxon>Sphagnophytina</taxon>
        <taxon>Sphagnopsida</taxon>
        <taxon>Sphagnales</taxon>
        <taxon>Sphagnaceae</taxon>
        <taxon>Sphagnum</taxon>
    </lineage>
</organism>
<accession>A0ABP0UBY0</accession>
<keyword evidence="2" id="KW-1185">Reference proteome</keyword>
<evidence type="ECO:0000313" key="2">
    <source>
        <dbReference type="Proteomes" id="UP001497512"/>
    </source>
</evidence>
<proteinExistence type="predicted"/>
<protein>
    <recommendedName>
        <fullName evidence="3">LEAFY-like protein</fullName>
    </recommendedName>
</protein>
<gene>
    <name evidence="1" type="ORF">CSSPTR1EN2_LOCUS13939</name>
</gene>
<dbReference type="Proteomes" id="UP001497512">
    <property type="component" value="Chromosome 2"/>
</dbReference>
<name>A0ABP0UBY0_9BRYO</name>